<dbReference type="InterPro" id="IPR041916">
    <property type="entry name" value="Anti_sigma_zinc_sf"/>
</dbReference>
<organism evidence="3 4">
    <name type="scientific">Hymenobacter humi</name>
    <dbReference type="NCBI Taxonomy" id="1411620"/>
    <lineage>
        <taxon>Bacteria</taxon>
        <taxon>Pseudomonadati</taxon>
        <taxon>Bacteroidota</taxon>
        <taxon>Cytophagia</taxon>
        <taxon>Cytophagales</taxon>
        <taxon>Hymenobacteraceae</taxon>
        <taxon>Hymenobacter</taxon>
    </lineage>
</organism>
<keyword evidence="4" id="KW-1185">Reference proteome</keyword>
<dbReference type="InterPro" id="IPR037682">
    <property type="entry name" value="TonB_C"/>
</dbReference>
<proteinExistence type="predicted"/>
<accession>A0ABW2U304</accession>
<dbReference type="SUPFAM" id="SSF74653">
    <property type="entry name" value="TolA/TonB C-terminal domain"/>
    <property type="match status" value="1"/>
</dbReference>
<dbReference type="EMBL" id="JBHTEK010000001">
    <property type="protein sequence ID" value="MFC7666693.1"/>
    <property type="molecule type" value="Genomic_DNA"/>
</dbReference>
<reference evidence="4" key="1">
    <citation type="journal article" date="2019" name="Int. J. Syst. Evol. Microbiol.">
        <title>The Global Catalogue of Microorganisms (GCM) 10K type strain sequencing project: providing services to taxonomists for standard genome sequencing and annotation.</title>
        <authorList>
            <consortium name="The Broad Institute Genomics Platform"/>
            <consortium name="The Broad Institute Genome Sequencing Center for Infectious Disease"/>
            <person name="Wu L."/>
            <person name="Ma J."/>
        </authorList>
    </citation>
    <scope>NUCLEOTIDE SEQUENCE [LARGE SCALE GENOMIC DNA]</scope>
    <source>
        <strain evidence="4">JCM 19635</strain>
    </source>
</reference>
<evidence type="ECO:0000259" key="1">
    <source>
        <dbReference type="Pfam" id="PF03544"/>
    </source>
</evidence>
<dbReference type="InterPro" id="IPR027383">
    <property type="entry name" value="Znf_put"/>
</dbReference>
<feature type="domain" description="Putative zinc-finger" evidence="2">
    <location>
        <begin position="23"/>
        <end position="50"/>
    </location>
</feature>
<gene>
    <name evidence="3" type="ORF">ACFQT0_04125</name>
</gene>
<feature type="domain" description="TonB C-terminal" evidence="1">
    <location>
        <begin position="340"/>
        <end position="401"/>
    </location>
</feature>
<protein>
    <submittedName>
        <fullName evidence="3">Energy transducer TonB</fullName>
    </submittedName>
</protein>
<evidence type="ECO:0000313" key="3">
    <source>
        <dbReference type="EMBL" id="MFC7666693.1"/>
    </source>
</evidence>
<evidence type="ECO:0000313" key="4">
    <source>
        <dbReference type="Proteomes" id="UP001596513"/>
    </source>
</evidence>
<sequence length="403" mass="41518">MLPADSPFAPLPAPGPHPATAELRAYAAGALPPAEEHRIEAHTLDCERCADLVAGFSMSDAAITEQAVADLRTRLQTRVGGPEVEPTGTKWAWPRLAAAAALLGVVASGLWVWEQRETPAVATVARQEIPQQPTPAAPPAAPEPAVQASPPLETTAATATVAEAETEPAKASYAVATPPAGRRARPMRSARQSAVYDKRLEVPDMDAATDLAATAEAAETQETSRMAVASPKAKASMAIKEAAAPVPAPDHQVLAEEVAITAPDSAAAPNTAGLSRVAQDKIRALAAPALGNATAARVAATPMPAGPSIGPAPVGGTGALRDYIRKQALEFVPEDGARPLSGVVRIKFVVGADGKLSNLKVTRGLRGDYDAEALRIVCEGPAWQPGVSAGRRAPLPMEVSVPF</sequence>
<dbReference type="Pfam" id="PF03544">
    <property type="entry name" value="TonB_C"/>
    <property type="match status" value="1"/>
</dbReference>
<dbReference type="Pfam" id="PF13490">
    <property type="entry name" value="zf-HC2"/>
    <property type="match status" value="1"/>
</dbReference>
<comment type="caution">
    <text evidence="3">The sequence shown here is derived from an EMBL/GenBank/DDBJ whole genome shotgun (WGS) entry which is preliminary data.</text>
</comment>
<dbReference type="RefSeq" id="WP_380200609.1">
    <property type="nucleotide sequence ID" value="NZ_JBHTEK010000001.1"/>
</dbReference>
<dbReference type="Gene3D" id="3.30.1150.10">
    <property type="match status" value="1"/>
</dbReference>
<dbReference type="Proteomes" id="UP001596513">
    <property type="component" value="Unassembled WGS sequence"/>
</dbReference>
<evidence type="ECO:0000259" key="2">
    <source>
        <dbReference type="Pfam" id="PF13490"/>
    </source>
</evidence>
<dbReference type="Gene3D" id="1.10.10.1320">
    <property type="entry name" value="Anti-sigma factor, zinc-finger domain"/>
    <property type="match status" value="1"/>
</dbReference>
<name>A0ABW2U304_9BACT</name>